<comment type="caution">
    <text evidence="2">The sequence shown here is derived from an EMBL/GenBank/DDBJ whole genome shotgun (WGS) entry which is preliminary data.</text>
</comment>
<protein>
    <submittedName>
        <fullName evidence="2">Uncharacterized protein</fullName>
    </submittedName>
</protein>
<keyword evidence="1" id="KW-0472">Membrane</keyword>
<dbReference type="AlphaFoldDB" id="A0AAD3S4Z1"/>
<dbReference type="Proteomes" id="UP001279734">
    <property type="component" value="Unassembled WGS sequence"/>
</dbReference>
<keyword evidence="1" id="KW-1133">Transmembrane helix</keyword>
<feature type="transmembrane region" description="Helical" evidence="1">
    <location>
        <begin position="75"/>
        <end position="97"/>
    </location>
</feature>
<accession>A0AAD3S4Z1</accession>
<dbReference type="EMBL" id="BSYO01000005">
    <property type="protein sequence ID" value="GMH04359.1"/>
    <property type="molecule type" value="Genomic_DNA"/>
</dbReference>
<evidence type="ECO:0000256" key="1">
    <source>
        <dbReference type="SAM" id="Phobius"/>
    </source>
</evidence>
<evidence type="ECO:0000313" key="3">
    <source>
        <dbReference type="Proteomes" id="UP001279734"/>
    </source>
</evidence>
<name>A0AAD3S4Z1_NEPGR</name>
<proteinExistence type="predicted"/>
<sequence length="110" mass="12072">MRRQGPPKHLNRYAWKPNAGLKINETEPGGGLGRCRILQGYVGVVKNRFNGNASTGNTKLLLSLPNVNGVQRGQFGMLTIICVLVVLGIGMFVPSFAVEWIKLLEVILQK</sequence>
<reference evidence="2" key="1">
    <citation type="submission" date="2023-05" db="EMBL/GenBank/DDBJ databases">
        <title>Nepenthes gracilis genome sequencing.</title>
        <authorList>
            <person name="Fukushima K."/>
        </authorList>
    </citation>
    <scope>NUCLEOTIDE SEQUENCE</scope>
    <source>
        <strain evidence="2">SING2019-196</strain>
    </source>
</reference>
<keyword evidence="3" id="KW-1185">Reference proteome</keyword>
<organism evidence="2 3">
    <name type="scientific">Nepenthes gracilis</name>
    <name type="common">Slender pitcher plant</name>
    <dbReference type="NCBI Taxonomy" id="150966"/>
    <lineage>
        <taxon>Eukaryota</taxon>
        <taxon>Viridiplantae</taxon>
        <taxon>Streptophyta</taxon>
        <taxon>Embryophyta</taxon>
        <taxon>Tracheophyta</taxon>
        <taxon>Spermatophyta</taxon>
        <taxon>Magnoliopsida</taxon>
        <taxon>eudicotyledons</taxon>
        <taxon>Gunneridae</taxon>
        <taxon>Pentapetalae</taxon>
        <taxon>Caryophyllales</taxon>
        <taxon>Nepenthaceae</taxon>
        <taxon>Nepenthes</taxon>
    </lineage>
</organism>
<gene>
    <name evidence="2" type="ORF">Nepgr_006198</name>
</gene>
<keyword evidence="1" id="KW-0812">Transmembrane</keyword>
<evidence type="ECO:0000313" key="2">
    <source>
        <dbReference type="EMBL" id="GMH04359.1"/>
    </source>
</evidence>